<protein>
    <submittedName>
        <fullName evidence="2">Nuclear pore complex protein</fullName>
    </submittedName>
</protein>
<evidence type="ECO:0000313" key="2">
    <source>
        <dbReference type="WBParaSite" id="L893_g22843.t1"/>
    </source>
</evidence>
<dbReference type="Proteomes" id="UP000095287">
    <property type="component" value="Unplaced"/>
</dbReference>
<dbReference type="AlphaFoldDB" id="A0A1I7Z4T0"/>
<accession>A0A1I7Z4T0</accession>
<evidence type="ECO:0000313" key="1">
    <source>
        <dbReference type="Proteomes" id="UP000095287"/>
    </source>
</evidence>
<name>A0A1I7Z4T0_9BILA</name>
<sequence>MFSSLSRIARSPIATFFRLKSTDPSGLPAIEEGQAPATSAKEHHAPILLEPKKRILANLSVWLPPRDVYFITLQQSESGAYSVEASNEGNDRDDYEDYAAYDLRKKLINKTIDDEEKASAHFQAMHSSYYLCGVMDTWEATLRNTSWVPNDLIESCLHECGRFWDICSAIEQQEKHDVIGLLSEREETIFEDSDKLKKEVDNLPEISDQCGKTLSERLVKRHGEGALPALRYVLKDLESSYSDRCFNFRDLPANLKLIASQLKRNKRTLPRKPIEQRTMDRFILLQLGMSMIFKDWMEEEIRVTRNALNDDMEFYDFEVFYDKEKRLEQRLQELNLCFTKVQCSDGILRETGPFEELSMKYRSYESRALAVYLALEKITEASPKNVKLDDSLSESLIVREEFESLFHEICQYAKFDPTGSYCIGKTPIPESIFYYMT</sequence>
<reference evidence="2" key="1">
    <citation type="submission" date="2016-11" db="UniProtKB">
        <authorList>
            <consortium name="WormBaseParasite"/>
        </authorList>
    </citation>
    <scope>IDENTIFICATION</scope>
</reference>
<proteinExistence type="predicted"/>
<dbReference type="WBParaSite" id="L893_g22843.t1">
    <property type="protein sequence ID" value="L893_g22843.t1"/>
    <property type="gene ID" value="L893_g22843"/>
</dbReference>
<keyword evidence="1" id="KW-1185">Reference proteome</keyword>
<organism evidence="1 2">
    <name type="scientific">Steinernema glaseri</name>
    <dbReference type="NCBI Taxonomy" id="37863"/>
    <lineage>
        <taxon>Eukaryota</taxon>
        <taxon>Metazoa</taxon>
        <taxon>Ecdysozoa</taxon>
        <taxon>Nematoda</taxon>
        <taxon>Chromadorea</taxon>
        <taxon>Rhabditida</taxon>
        <taxon>Tylenchina</taxon>
        <taxon>Panagrolaimomorpha</taxon>
        <taxon>Strongyloidoidea</taxon>
        <taxon>Steinernematidae</taxon>
        <taxon>Steinernema</taxon>
    </lineage>
</organism>